<dbReference type="GO" id="GO:0015344">
    <property type="term" value="F:siderophore uptake transmembrane transporter activity"/>
    <property type="evidence" value="ECO:0007669"/>
    <property type="project" value="TreeGrafter"/>
</dbReference>
<feature type="signal peptide" evidence="14">
    <location>
        <begin position="1"/>
        <end position="27"/>
    </location>
</feature>
<keyword evidence="5 10" id="KW-0812">Transmembrane</keyword>
<dbReference type="PANTHER" id="PTHR30069:SF41">
    <property type="entry name" value="HEME_HEMOPEXIN UTILIZATION PROTEIN C"/>
    <property type="match status" value="1"/>
</dbReference>
<dbReference type="PROSITE" id="PS01156">
    <property type="entry name" value="TONB_DEPENDENT_REC_2"/>
    <property type="match status" value="1"/>
</dbReference>
<feature type="region of interest" description="Disordered" evidence="13">
    <location>
        <begin position="354"/>
        <end position="377"/>
    </location>
</feature>
<feature type="domain" description="TonB-dependent receptor-like beta-barrel" evidence="15">
    <location>
        <begin position="253"/>
        <end position="665"/>
    </location>
</feature>
<evidence type="ECO:0000256" key="10">
    <source>
        <dbReference type="PROSITE-ProRule" id="PRU01360"/>
    </source>
</evidence>
<feature type="chain" id="PRO_5041281811" evidence="14">
    <location>
        <begin position="28"/>
        <end position="693"/>
    </location>
</feature>
<evidence type="ECO:0000313" key="17">
    <source>
        <dbReference type="EMBL" id="MCM2679597.1"/>
    </source>
</evidence>
<accession>A0AA42B790</accession>
<evidence type="ECO:0000256" key="7">
    <source>
        <dbReference type="ARBA" id="ARBA00023077"/>
    </source>
</evidence>
<evidence type="ECO:0000259" key="15">
    <source>
        <dbReference type="Pfam" id="PF00593"/>
    </source>
</evidence>
<comment type="caution">
    <text evidence="17">The sequence shown here is derived from an EMBL/GenBank/DDBJ whole genome shotgun (WGS) entry which is preliminary data.</text>
</comment>
<dbReference type="EMBL" id="JAMQGP010000003">
    <property type="protein sequence ID" value="MCM2679597.1"/>
    <property type="molecule type" value="Genomic_DNA"/>
</dbReference>
<evidence type="ECO:0000256" key="4">
    <source>
        <dbReference type="ARBA" id="ARBA00022452"/>
    </source>
</evidence>
<keyword evidence="7 12" id="KW-0798">TonB box</keyword>
<feature type="compositionally biased region" description="Polar residues" evidence="13">
    <location>
        <begin position="354"/>
        <end position="368"/>
    </location>
</feature>
<evidence type="ECO:0000256" key="13">
    <source>
        <dbReference type="SAM" id="MobiDB-lite"/>
    </source>
</evidence>
<dbReference type="Pfam" id="PF07715">
    <property type="entry name" value="Plug"/>
    <property type="match status" value="1"/>
</dbReference>
<keyword evidence="6 14" id="KW-0732">Signal</keyword>
<dbReference type="Pfam" id="PF00593">
    <property type="entry name" value="TonB_dep_Rec_b-barrel"/>
    <property type="match status" value="1"/>
</dbReference>
<dbReference type="InterPro" id="IPR012910">
    <property type="entry name" value="Plug_dom"/>
</dbReference>
<dbReference type="GO" id="GO:0015232">
    <property type="term" value="F:heme transmembrane transporter activity"/>
    <property type="evidence" value="ECO:0007669"/>
    <property type="project" value="InterPro"/>
</dbReference>
<dbReference type="SUPFAM" id="SSF56935">
    <property type="entry name" value="Porins"/>
    <property type="match status" value="1"/>
</dbReference>
<feature type="domain" description="TonB-dependent receptor plug" evidence="16">
    <location>
        <begin position="51"/>
        <end position="155"/>
    </location>
</feature>
<evidence type="ECO:0000256" key="1">
    <source>
        <dbReference type="ARBA" id="ARBA00004571"/>
    </source>
</evidence>
<keyword evidence="8 10" id="KW-0472">Membrane</keyword>
<evidence type="ECO:0000256" key="12">
    <source>
        <dbReference type="RuleBase" id="RU003357"/>
    </source>
</evidence>
<evidence type="ECO:0000256" key="9">
    <source>
        <dbReference type="ARBA" id="ARBA00023237"/>
    </source>
</evidence>
<evidence type="ECO:0000256" key="2">
    <source>
        <dbReference type="ARBA" id="ARBA00009810"/>
    </source>
</evidence>
<comment type="similarity">
    <text evidence="2 10 12">Belongs to the TonB-dependent receptor family.</text>
</comment>
<organism evidence="17 18">
    <name type="scientific">Echinimonas agarilytica</name>
    <dbReference type="NCBI Taxonomy" id="1215918"/>
    <lineage>
        <taxon>Bacteria</taxon>
        <taxon>Pseudomonadati</taxon>
        <taxon>Pseudomonadota</taxon>
        <taxon>Gammaproteobacteria</taxon>
        <taxon>Alteromonadales</taxon>
        <taxon>Echinimonadaceae</taxon>
        <taxon>Echinimonas</taxon>
    </lineage>
</organism>
<keyword evidence="4 10" id="KW-1134">Transmembrane beta strand</keyword>
<dbReference type="InterPro" id="IPR010949">
    <property type="entry name" value="TonB_Hb/transfer/lactofer_rcpt"/>
</dbReference>
<gene>
    <name evidence="17" type="ORF">NAF29_07935</name>
</gene>
<dbReference type="PROSITE" id="PS52016">
    <property type="entry name" value="TONB_DEPENDENT_REC_3"/>
    <property type="match status" value="1"/>
</dbReference>
<dbReference type="InterPro" id="IPR000531">
    <property type="entry name" value="Beta-barrel_TonB"/>
</dbReference>
<evidence type="ECO:0000256" key="6">
    <source>
        <dbReference type="ARBA" id="ARBA00022729"/>
    </source>
</evidence>
<dbReference type="RefSeq" id="WP_251261044.1">
    <property type="nucleotide sequence ID" value="NZ_JAMQGP010000003.1"/>
</dbReference>
<evidence type="ECO:0000256" key="8">
    <source>
        <dbReference type="ARBA" id="ARBA00023136"/>
    </source>
</evidence>
<keyword evidence="18" id="KW-1185">Reference proteome</keyword>
<proteinExistence type="inferred from homology"/>
<dbReference type="InterPro" id="IPR011276">
    <property type="entry name" value="TonB_haem/Hb_rcpt"/>
</dbReference>
<dbReference type="Gene3D" id="2.170.130.10">
    <property type="entry name" value="TonB-dependent receptor, plug domain"/>
    <property type="match status" value="1"/>
</dbReference>
<keyword evidence="17" id="KW-0675">Receptor</keyword>
<keyword evidence="3 10" id="KW-0813">Transport</keyword>
<dbReference type="InterPro" id="IPR010917">
    <property type="entry name" value="TonB_rcpt_CS"/>
</dbReference>
<comment type="subcellular location">
    <subcellularLocation>
        <location evidence="1 10">Cell outer membrane</location>
        <topology evidence="1 10">Multi-pass membrane protein</topology>
    </subcellularLocation>
</comment>
<dbReference type="NCBIfam" id="TIGR01786">
    <property type="entry name" value="TonB-hemlactrns"/>
    <property type="match status" value="1"/>
</dbReference>
<evidence type="ECO:0000256" key="14">
    <source>
        <dbReference type="SAM" id="SignalP"/>
    </source>
</evidence>
<evidence type="ECO:0000256" key="5">
    <source>
        <dbReference type="ARBA" id="ARBA00022692"/>
    </source>
</evidence>
<dbReference type="PANTHER" id="PTHR30069">
    <property type="entry name" value="TONB-DEPENDENT OUTER MEMBRANE RECEPTOR"/>
    <property type="match status" value="1"/>
</dbReference>
<sequence>MKMFKQFPLSLLALAISSATLSQHAIAADDSKQATQLAVVHVNATRTEQVKEDVTRQIAVVSAEEISEIQPNSVAETVKYQANVSIEGGAVPGNQSINIRGLSGEKVLQVIDGARSNTNFSHRPSYFLDPELLSSVEVLKGPSSNLWGSGALGGVVVQNTITADDVIAAGKSVGGFVKAGYQDNGDVWNTTGTVAAKNDEFNGLFAATFRDSSEMEQGNGNTLYGTEAENSTILAKLGWNLDSHQTLNFQVRRANLEGVPPTVGSADDLINGSENLIQRDVTDTHIAIDYKISGTSPLLNLTTKAYYNKSENEETPLFGGTDQSDVETIGFNIINTFDLGKTSVMAGIDGYRDTVNTSRAENPDSSNRPEPPSEAESNVWGAFTNVTHIINEQWQVEAGLRYDHFDTESADLDSDYSESSWSPSAAIRWKATDWLRWTLRYDEAFRAPSSYELYIQGTHFNYGAPGWDNVFVANTDLKPEKSANIELTADLNFQNVFGKDQLSLFATVFKNDVDDFIYLNVVTEDDFGAPPSCNCITGTSTHLNATDAELKGFEVGADYSIGALSASLSYGQTHAKGNTVVGDQVTRDYLAGIPADKWVADVNYGFWDIDTKAGVRVMHVSEQDRVPAADAEATEYDGYTLADVYVSWEPSTFAQGLKIDLSLNNAFDQNYRVAWSEVYEPGRSVRLSAKYSF</sequence>
<dbReference type="InterPro" id="IPR036942">
    <property type="entry name" value="Beta-barrel_TonB_sf"/>
</dbReference>
<protein>
    <submittedName>
        <fullName evidence="17">TonB-dependent hemoglobin/transferrin/lactoferrin family receptor</fullName>
    </submittedName>
</protein>
<dbReference type="InterPro" id="IPR039426">
    <property type="entry name" value="TonB-dep_rcpt-like"/>
</dbReference>
<keyword evidence="9 10" id="KW-0998">Cell outer membrane</keyword>
<dbReference type="AlphaFoldDB" id="A0AA42B790"/>
<dbReference type="GO" id="GO:0009279">
    <property type="term" value="C:cell outer membrane"/>
    <property type="evidence" value="ECO:0007669"/>
    <property type="project" value="UniProtKB-SubCell"/>
</dbReference>
<dbReference type="Proteomes" id="UP001165393">
    <property type="component" value="Unassembled WGS sequence"/>
</dbReference>
<evidence type="ECO:0000256" key="3">
    <source>
        <dbReference type="ARBA" id="ARBA00022448"/>
    </source>
</evidence>
<reference evidence="17 18" key="1">
    <citation type="journal article" date="2013" name="Antonie Van Leeuwenhoek">
        <title>Echinimonas agarilytica gen. nov., sp. nov., a new gammaproteobacterium isolated from the sea urchin Strongylocentrotus intermedius.</title>
        <authorList>
            <person name="Nedashkovskaya O.I."/>
            <person name="Stenkova A.M."/>
            <person name="Zhukova N.V."/>
            <person name="Van Trappen S."/>
            <person name="Lee J.S."/>
            <person name="Kim S.B."/>
        </authorList>
    </citation>
    <scope>NUCLEOTIDE SEQUENCE [LARGE SCALE GENOMIC DNA]</scope>
    <source>
        <strain evidence="17 18">KMM 6351</strain>
    </source>
</reference>
<evidence type="ECO:0000313" key="18">
    <source>
        <dbReference type="Proteomes" id="UP001165393"/>
    </source>
</evidence>
<feature type="short sequence motif" description="TonB C-terminal box" evidence="11">
    <location>
        <begin position="676"/>
        <end position="693"/>
    </location>
</feature>
<evidence type="ECO:0000259" key="16">
    <source>
        <dbReference type="Pfam" id="PF07715"/>
    </source>
</evidence>
<dbReference type="CDD" id="cd01347">
    <property type="entry name" value="ligand_gated_channel"/>
    <property type="match status" value="1"/>
</dbReference>
<name>A0AA42B790_9GAMM</name>
<dbReference type="Gene3D" id="2.40.170.20">
    <property type="entry name" value="TonB-dependent receptor, beta-barrel domain"/>
    <property type="match status" value="1"/>
</dbReference>
<evidence type="ECO:0000256" key="11">
    <source>
        <dbReference type="PROSITE-ProRule" id="PRU10144"/>
    </source>
</evidence>
<dbReference type="InterPro" id="IPR037066">
    <property type="entry name" value="Plug_dom_sf"/>
</dbReference>
<dbReference type="GO" id="GO:0044718">
    <property type="term" value="P:siderophore transmembrane transport"/>
    <property type="evidence" value="ECO:0007669"/>
    <property type="project" value="TreeGrafter"/>
</dbReference>
<dbReference type="NCBIfam" id="TIGR01785">
    <property type="entry name" value="TonB-hemin"/>
    <property type="match status" value="1"/>
</dbReference>